<feature type="compositionally biased region" description="Polar residues" evidence="4">
    <location>
        <begin position="585"/>
        <end position="596"/>
    </location>
</feature>
<feature type="region of interest" description="Disordered" evidence="4">
    <location>
        <begin position="528"/>
        <end position="599"/>
    </location>
</feature>
<gene>
    <name evidence="5" type="ORF">NE237_020036</name>
</gene>
<dbReference type="PANTHER" id="PTHR32054">
    <property type="entry name" value="HEAVY CHAIN, PUTATIVE, EXPRESSED-RELATED-RELATED"/>
    <property type="match status" value="1"/>
</dbReference>
<dbReference type="PANTHER" id="PTHR32054:SF2">
    <property type="entry name" value="PROTEIN PLASTID MOVEMENT IMPAIRED 2"/>
    <property type="match status" value="1"/>
</dbReference>
<dbReference type="OrthoDB" id="685331at2759"/>
<dbReference type="InterPro" id="IPR008545">
    <property type="entry name" value="Web"/>
</dbReference>
<evidence type="ECO:0000256" key="1">
    <source>
        <dbReference type="ARBA" id="ARBA00005485"/>
    </source>
</evidence>
<feature type="coiled-coil region" evidence="3">
    <location>
        <begin position="98"/>
        <end position="199"/>
    </location>
</feature>
<evidence type="ECO:0000313" key="6">
    <source>
        <dbReference type="Proteomes" id="UP001141806"/>
    </source>
</evidence>
<protein>
    <recommendedName>
        <fullName evidence="7">Protein PLASTID MOVEMENT IMPAIRED 2</fullName>
    </recommendedName>
</protein>
<feature type="compositionally biased region" description="Basic and acidic residues" evidence="4">
    <location>
        <begin position="528"/>
        <end position="550"/>
    </location>
</feature>
<feature type="coiled-coil region" evidence="3">
    <location>
        <begin position="373"/>
        <end position="428"/>
    </location>
</feature>
<dbReference type="AlphaFoldDB" id="A0A9Q0H585"/>
<sequence length="620" mass="71285">MKMDRAETADRMQMGSVKAAISLFGEGFKEEKPQPEKIQMEFFDVQKKPPSRAKELHLAKRDMGLLNENREVAESVKVHAESELYTARMRVKDISSRIEESNLKAKSQKCEFEKLQKRQRHYNGLAFTVGKAENHQYAQLMRELEFVKQELSKLKLERDSLLEEKLQAEKEFEASVSRLKSHSNTVETLSKEIEERNEEQVLVHLARIEAVKELGAIEAQRRIEVSLFSEKLGRTRNRIKDLTQELEYAKKLESKLAITTSDVNVLQNELELIKAMDQRVEESQTSKLLQSITEELETAKKELASIKEGGFQLMACMDIIREELKQVSEENDRRKTTEEKTDMLVQNLNSKLFRAKSKLEAAHTDKDKAKLIVSNLSETFQKLQADAKAAKEEREFFSEEAATIRTEIQKTERESDLAEDMLEDAMMELVAVKASEAMAFESLKAIAEKIMKARAQSSQYKSTITIPKFEYEYLISCAKGAKELADKKVAAAQAWTEALRASEKEILMNTEAAKREISELRLVEEPEEYKTEKSMKVKTEIEEEQQHEKPTNVQLEKALPRKSIKDNGSSTPTRRPRPLRSNSTGSRHLNRSTTFTIKKRRKVMPNLVKFFGSKKTKNHL</sequence>
<dbReference type="Pfam" id="PF05701">
    <property type="entry name" value="WEMBL"/>
    <property type="match status" value="1"/>
</dbReference>
<dbReference type="Proteomes" id="UP001141806">
    <property type="component" value="Unassembled WGS sequence"/>
</dbReference>
<comment type="similarity">
    <text evidence="1">Belongs to the WEB family.</text>
</comment>
<proteinExistence type="inferred from homology"/>
<name>A0A9Q0H585_9MAGN</name>
<reference evidence="5" key="1">
    <citation type="journal article" date="2023" name="Plant J.">
        <title>The genome of the king protea, Protea cynaroides.</title>
        <authorList>
            <person name="Chang J."/>
            <person name="Duong T.A."/>
            <person name="Schoeman C."/>
            <person name="Ma X."/>
            <person name="Roodt D."/>
            <person name="Barker N."/>
            <person name="Li Z."/>
            <person name="Van de Peer Y."/>
            <person name="Mizrachi E."/>
        </authorList>
    </citation>
    <scope>NUCLEOTIDE SEQUENCE</scope>
    <source>
        <tissue evidence="5">Young leaves</tissue>
    </source>
</reference>
<comment type="caution">
    <text evidence="5">The sequence shown here is derived from an EMBL/GenBank/DDBJ whole genome shotgun (WGS) entry which is preliminary data.</text>
</comment>
<evidence type="ECO:0008006" key="7">
    <source>
        <dbReference type="Google" id="ProtNLM"/>
    </source>
</evidence>
<evidence type="ECO:0000256" key="4">
    <source>
        <dbReference type="SAM" id="MobiDB-lite"/>
    </source>
</evidence>
<accession>A0A9Q0H585</accession>
<dbReference type="EMBL" id="JAMYWD010000009">
    <property type="protein sequence ID" value="KAJ4960126.1"/>
    <property type="molecule type" value="Genomic_DNA"/>
</dbReference>
<evidence type="ECO:0000313" key="5">
    <source>
        <dbReference type="EMBL" id="KAJ4960126.1"/>
    </source>
</evidence>
<organism evidence="5 6">
    <name type="scientific">Protea cynaroides</name>
    <dbReference type="NCBI Taxonomy" id="273540"/>
    <lineage>
        <taxon>Eukaryota</taxon>
        <taxon>Viridiplantae</taxon>
        <taxon>Streptophyta</taxon>
        <taxon>Embryophyta</taxon>
        <taxon>Tracheophyta</taxon>
        <taxon>Spermatophyta</taxon>
        <taxon>Magnoliopsida</taxon>
        <taxon>Proteales</taxon>
        <taxon>Proteaceae</taxon>
        <taxon>Protea</taxon>
    </lineage>
</organism>
<evidence type="ECO:0000256" key="3">
    <source>
        <dbReference type="SAM" id="Coils"/>
    </source>
</evidence>
<dbReference type="GO" id="GO:0009903">
    <property type="term" value="P:chloroplast avoidance movement"/>
    <property type="evidence" value="ECO:0007669"/>
    <property type="project" value="TreeGrafter"/>
</dbReference>
<keyword evidence="6" id="KW-1185">Reference proteome</keyword>
<dbReference type="GO" id="GO:0009904">
    <property type="term" value="P:chloroplast accumulation movement"/>
    <property type="evidence" value="ECO:0007669"/>
    <property type="project" value="TreeGrafter"/>
</dbReference>
<dbReference type="SUPFAM" id="SSF58100">
    <property type="entry name" value="Bacterial hemolysins"/>
    <property type="match status" value="1"/>
</dbReference>
<feature type="compositionally biased region" description="Low complexity" evidence="4">
    <location>
        <begin position="569"/>
        <end position="584"/>
    </location>
</feature>
<dbReference type="GO" id="GO:0005829">
    <property type="term" value="C:cytosol"/>
    <property type="evidence" value="ECO:0007669"/>
    <property type="project" value="TreeGrafter"/>
</dbReference>
<feature type="coiled-coil region" evidence="3">
    <location>
        <begin position="232"/>
        <end position="340"/>
    </location>
</feature>
<evidence type="ECO:0000256" key="2">
    <source>
        <dbReference type="ARBA" id="ARBA00023054"/>
    </source>
</evidence>
<keyword evidence="2 3" id="KW-0175">Coiled coil</keyword>